<dbReference type="Gene3D" id="1.10.8.60">
    <property type="match status" value="1"/>
</dbReference>
<evidence type="ECO:0000259" key="10">
    <source>
        <dbReference type="Pfam" id="PF21694"/>
    </source>
</evidence>
<keyword evidence="5" id="KW-0235">DNA replication</keyword>
<dbReference type="PANTHER" id="PTHR34388:SF1">
    <property type="entry name" value="DNA POLYMERASE III SUBUNIT DELTA"/>
    <property type="match status" value="1"/>
</dbReference>
<dbReference type="Gene3D" id="1.20.272.10">
    <property type="match status" value="1"/>
</dbReference>
<dbReference type="NCBIfam" id="TIGR01128">
    <property type="entry name" value="holA"/>
    <property type="match status" value="1"/>
</dbReference>
<evidence type="ECO:0000256" key="4">
    <source>
        <dbReference type="ARBA" id="ARBA00022695"/>
    </source>
</evidence>
<keyword evidence="3" id="KW-0808">Transferase</keyword>
<dbReference type="EMBL" id="BSDR01000001">
    <property type="protein sequence ID" value="GLI36236.1"/>
    <property type="molecule type" value="Genomic_DNA"/>
</dbReference>
<evidence type="ECO:0000256" key="6">
    <source>
        <dbReference type="ARBA" id="ARBA00022932"/>
    </source>
</evidence>
<dbReference type="EC" id="2.7.7.7" evidence="1"/>
<evidence type="ECO:0000256" key="2">
    <source>
        <dbReference type="ARBA" id="ARBA00017703"/>
    </source>
</evidence>
<dbReference type="Pfam" id="PF21694">
    <property type="entry name" value="DNA_pol3_delta_C"/>
    <property type="match status" value="1"/>
</dbReference>
<keyword evidence="6" id="KW-0239">DNA-directed DNA polymerase</keyword>
<keyword evidence="4" id="KW-0548">Nucleotidyltransferase</keyword>
<feature type="domain" description="DNA polymerase III delta N-terminal" evidence="9">
    <location>
        <begin position="19"/>
        <end position="115"/>
    </location>
</feature>
<sequence length="331" mass="37214">MLLNEFFDHVKQASPAPVYLFTGNAELLMEEAWKKLLDKIVPEKARRFNGERLTARDCLAAQVLERLSTLPMFGGRQLLMVQHIEEWPRDERQILETYIRRPHPTACLVLTALQRKGLDKLEAAVKSAGIVVQFSGPTEKDAPRWLQERARTLGKQLTPQAAFFLFEQVGLDLHCLEMELEKLSIYVGDRTRIDVEDVGEVVSAQRSYSVFELLRHVGLHQTNQAVHSLRNLVLSGEAPLAILALLARQIRLVWQVKDGLQRGLALAQIAQGTGLSPFVVKNYVQQASQFSESVLLHAHQALRNADIAIKSSGSAPEMILECLVLDLCQRN</sequence>
<dbReference type="AlphaFoldDB" id="A0A9W6FWL9"/>
<dbReference type="SUPFAM" id="SSF52540">
    <property type="entry name" value="P-loop containing nucleoside triphosphate hydrolases"/>
    <property type="match status" value="1"/>
</dbReference>
<dbReference type="GO" id="GO:0003677">
    <property type="term" value="F:DNA binding"/>
    <property type="evidence" value="ECO:0007669"/>
    <property type="project" value="InterPro"/>
</dbReference>
<evidence type="ECO:0000313" key="11">
    <source>
        <dbReference type="EMBL" id="GLI36236.1"/>
    </source>
</evidence>
<accession>A0A9W6FWL9</accession>
<dbReference type="InterPro" id="IPR027417">
    <property type="entry name" value="P-loop_NTPase"/>
</dbReference>
<evidence type="ECO:0000256" key="8">
    <source>
        <dbReference type="ARBA" id="ARBA00049244"/>
    </source>
</evidence>
<reference evidence="11" key="1">
    <citation type="submission" date="2022-12" db="EMBL/GenBank/DDBJ databases">
        <title>Reference genome sequencing for broad-spectrum identification of bacterial and archaeal isolates by mass spectrometry.</title>
        <authorList>
            <person name="Sekiguchi Y."/>
            <person name="Tourlousse D.M."/>
        </authorList>
    </citation>
    <scope>NUCLEOTIDE SEQUENCE</scope>
    <source>
        <strain evidence="11">ASRB1</strain>
    </source>
</reference>
<proteinExistence type="inferred from homology"/>
<dbReference type="InterPro" id="IPR008921">
    <property type="entry name" value="DNA_pol3_clamp-load_cplx_C"/>
</dbReference>
<protein>
    <recommendedName>
        <fullName evidence="2">DNA polymerase III subunit delta</fullName>
        <ecNumber evidence="1">2.7.7.7</ecNumber>
    </recommendedName>
</protein>
<dbReference type="GO" id="GO:0006261">
    <property type="term" value="P:DNA-templated DNA replication"/>
    <property type="evidence" value="ECO:0007669"/>
    <property type="project" value="TreeGrafter"/>
</dbReference>
<comment type="caution">
    <text evidence="11">The sequence shown here is derived from an EMBL/GenBank/DDBJ whole genome shotgun (WGS) entry which is preliminary data.</text>
</comment>
<dbReference type="SUPFAM" id="SSF48019">
    <property type="entry name" value="post-AAA+ oligomerization domain-like"/>
    <property type="match status" value="1"/>
</dbReference>
<dbReference type="Pfam" id="PF06144">
    <property type="entry name" value="DNA_pol3_delta"/>
    <property type="match status" value="1"/>
</dbReference>
<evidence type="ECO:0000256" key="5">
    <source>
        <dbReference type="ARBA" id="ARBA00022705"/>
    </source>
</evidence>
<evidence type="ECO:0000256" key="3">
    <source>
        <dbReference type="ARBA" id="ARBA00022679"/>
    </source>
</evidence>
<evidence type="ECO:0000256" key="7">
    <source>
        <dbReference type="ARBA" id="ARBA00034754"/>
    </source>
</evidence>
<dbReference type="Gene3D" id="3.40.50.300">
    <property type="entry name" value="P-loop containing nucleotide triphosphate hydrolases"/>
    <property type="match status" value="1"/>
</dbReference>
<dbReference type="Proteomes" id="UP001144372">
    <property type="component" value="Unassembled WGS sequence"/>
</dbReference>
<dbReference type="GO" id="GO:0003887">
    <property type="term" value="F:DNA-directed DNA polymerase activity"/>
    <property type="evidence" value="ECO:0007669"/>
    <property type="project" value="UniProtKB-KW"/>
</dbReference>
<evidence type="ECO:0000259" key="9">
    <source>
        <dbReference type="Pfam" id="PF06144"/>
    </source>
</evidence>
<dbReference type="RefSeq" id="WP_281796481.1">
    <property type="nucleotide sequence ID" value="NZ_BSDR01000001.1"/>
</dbReference>
<name>A0A9W6FWL9_9BACT</name>
<dbReference type="PANTHER" id="PTHR34388">
    <property type="entry name" value="DNA POLYMERASE III SUBUNIT DELTA"/>
    <property type="match status" value="1"/>
</dbReference>
<feature type="domain" description="DNA polymerase III delta subunit-like C-terminal" evidence="10">
    <location>
        <begin position="209"/>
        <end position="326"/>
    </location>
</feature>
<dbReference type="GO" id="GO:0009360">
    <property type="term" value="C:DNA polymerase III complex"/>
    <property type="evidence" value="ECO:0007669"/>
    <property type="project" value="InterPro"/>
</dbReference>
<dbReference type="InterPro" id="IPR048466">
    <property type="entry name" value="DNA_pol3_delta-like_C"/>
</dbReference>
<evidence type="ECO:0000256" key="1">
    <source>
        <dbReference type="ARBA" id="ARBA00012417"/>
    </source>
</evidence>
<gene>
    <name evidence="11" type="ORF">DAMNIGENAA_36690</name>
</gene>
<keyword evidence="12" id="KW-1185">Reference proteome</keyword>
<dbReference type="InterPro" id="IPR010372">
    <property type="entry name" value="DNA_pol3_delta_N"/>
</dbReference>
<comment type="catalytic activity">
    <reaction evidence="8">
        <text>DNA(n) + a 2'-deoxyribonucleoside 5'-triphosphate = DNA(n+1) + diphosphate</text>
        <dbReference type="Rhea" id="RHEA:22508"/>
        <dbReference type="Rhea" id="RHEA-COMP:17339"/>
        <dbReference type="Rhea" id="RHEA-COMP:17340"/>
        <dbReference type="ChEBI" id="CHEBI:33019"/>
        <dbReference type="ChEBI" id="CHEBI:61560"/>
        <dbReference type="ChEBI" id="CHEBI:173112"/>
        <dbReference type="EC" id="2.7.7.7"/>
    </reaction>
</comment>
<comment type="similarity">
    <text evidence="7">Belongs to the DNA polymerase HolA subunit family.</text>
</comment>
<dbReference type="InterPro" id="IPR005790">
    <property type="entry name" value="DNA_polIII_delta"/>
</dbReference>
<evidence type="ECO:0000313" key="12">
    <source>
        <dbReference type="Proteomes" id="UP001144372"/>
    </source>
</evidence>
<organism evidence="11 12">
    <name type="scientific">Desulforhabdus amnigena</name>
    <dbReference type="NCBI Taxonomy" id="40218"/>
    <lineage>
        <taxon>Bacteria</taxon>
        <taxon>Pseudomonadati</taxon>
        <taxon>Thermodesulfobacteriota</taxon>
        <taxon>Syntrophobacteria</taxon>
        <taxon>Syntrophobacterales</taxon>
        <taxon>Syntrophobacteraceae</taxon>
        <taxon>Desulforhabdus</taxon>
    </lineage>
</organism>